<evidence type="ECO:0000313" key="3">
    <source>
        <dbReference type="Proteomes" id="UP000234323"/>
    </source>
</evidence>
<feature type="compositionally biased region" description="Low complexity" evidence="1">
    <location>
        <begin position="189"/>
        <end position="198"/>
    </location>
</feature>
<proteinExistence type="predicted"/>
<dbReference type="VEuPathDB" id="FungiDB:RhiirA1_460470"/>
<accession>A0A2I1HBN8</accession>
<comment type="caution">
    <text evidence="2">The sequence shown here is derived from an EMBL/GenBank/DDBJ whole genome shotgun (WGS) entry which is preliminary data.</text>
</comment>
<dbReference type="VEuPathDB" id="FungiDB:FUN_012150"/>
<reference evidence="2 3" key="1">
    <citation type="submission" date="2015-10" db="EMBL/GenBank/DDBJ databases">
        <title>Genome analyses suggest a sexual origin of heterokaryosis in a supposedly ancient asexual fungus.</title>
        <authorList>
            <person name="Ropars J."/>
            <person name="Sedzielewska K."/>
            <person name="Noel J."/>
            <person name="Charron P."/>
            <person name="Farinelli L."/>
            <person name="Marton T."/>
            <person name="Kruger M."/>
            <person name="Pelin A."/>
            <person name="Brachmann A."/>
            <person name="Corradi N."/>
        </authorList>
    </citation>
    <scope>NUCLEOTIDE SEQUENCE [LARGE SCALE GENOMIC DNA]</scope>
    <source>
        <strain evidence="2 3">A4</strain>
    </source>
</reference>
<organism evidence="2 3">
    <name type="scientific">Rhizophagus irregularis</name>
    <dbReference type="NCBI Taxonomy" id="588596"/>
    <lineage>
        <taxon>Eukaryota</taxon>
        <taxon>Fungi</taxon>
        <taxon>Fungi incertae sedis</taxon>
        <taxon>Mucoromycota</taxon>
        <taxon>Glomeromycotina</taxon>
        <taxon>Glomeromycetes</taxon>
        <taxon>Glomerales</taxon>
        <taxon>Glomeraceae</taxon>
        <taxon>Rhizophagus</taxon>
    </lineage>
</organism>
<dbReference type="Proteomes" id="UP000234323">
    <property type="component" value="Unassembled WGS sequence"/>
</dbReference>
<evidence type="ECO:0000313" key="2">
    <source>
        <dbReference type="EMBL" id="PKY56296.1"/>
    </source>
</evidence>
<evidence type="ECO:0000256" key="1">
    <source>
        <dbReference type="SAM" id="MobiDB-lite"/>
    </source>
</evidence>
<gene>
    <name evidence="2" type="ORF">RhiirA4_476486</name>
</gene>
<keyword evidence="3" id="KW-1185">Reference proteome</keyword>
<sequence length="342" mass="38789">MSKESTPAHFDNITAEPDIPIALTSGTTAMSEMEPSVKRAIDHDEDPDKFMIITEKDIDLAREYRNRMMSDAGIIAFAKKMIWVYVYGDDEWKEALIYSCETSHLWLQVGHEVAEGRIELFLHDHNLNAEMLSGDLLAERVKRVQARQRLRNGFNFSNERVTAKVSLYLIPLQLSKRQNRKEDQTLVESASSASSASSHLSRDLRRLNTSEKITSATLDPETTRLANEEQKGKRLLRENEGINYPDHFAPESVKERLDANGKVTGYAKHRGQADIPRVFKSLEKDEERARQLLKWIQGAVFAVVKYGATNLSNAMTIASEALGHCPRNHTSPVQNYTIVNYL</sequence>
<dbReference type="EMBL" id="LLXI01002132">
    <property type="protein sequence ID" value="PKY56296.1"/>
    <property type="molecule type" value="Genomic_DNA"/>
</dbReference>
<dbReference type="VEuPathDB" id="FungiDB:RhiirFUN_017085"/>
<name>A0A2I1HBN8_9GLOM</name>
<feature type="region of interest" description="Disordered" evidence="1">
    <location>
        <begin position="183"/>
        <end position="206"/>
    </location>
</feature>
<dbReference type="AlphaFoldDB" id="A0A2I1HBN8"/>
<protein>
    <submittedName>
        <fullName evidence="2">Uncharacterized protein</fullName>
    </submittedName>
</protein>